<feature type="transmembrane region" description="Helical" evidence="8">
    <location>
        <begin position="198"/>
        <end position="222"/>
    </location>
</feature>
<name>A0A378R5U9_9GAMM</name>
<dbReference type="InterPro" id="IPR013783">
    <property type="entry name" value="Ig-like_fold"/>
</dbReference>
<dbReference type="InterPro" id="IPR014116">
    <property type="entry name" value="Cyt_c_oxidase_cbb3_FixG"/>
</dbReference>
<reference evidence="10 11" key="1">
    <citation type="submission" date="2018-06" db="EMBL/GenBank/DDBJ databases">
        <authorList>
            <consortium name="Pathogen Informatics"/>
            <person name="Doyle S."/>
        </authorList>
    </citation>
    <scope>NUCLEOTIDE SEQUENCE [LARGE SCALE GENOMIC DNA]</scope>
    <source>
        <strain evidence="10 11">NCTC10293</strain>
    </source>
</reference>
<keyword evidence="3" id="KW-0479">Metal-binding</keyword>
<evidence type="ECO:0000256" key="7">
    <source>
        <dbReference type="SAM" id="MobiDB-lite"/>
    </source>
</evidence>
<feature type="compositionally biased region" description="Basic and acidic residues" evidence="7">
    <location>
        <begin position="35"/>
        <end position="46"/>
    </location>
</feature>
<dbReference type="PANTHER" id="PTHR30176:SF3">
    <property type="entry name" value="FERREDOXIN-TYPE PROTEIN NAPH"/>
    <property type="match status" value="1"/>
</dbReference>
<dbReference type="AlphaFoldDB" id="A0A378R5U9"/>
<sequence>MSEQDKQTPSQPTTGENAGANNPTNDKTSAPSDIVKTEKPKKARPAPEKIIPHVPEMDATKKRVHPRFVTGKYQNIRLISMYAILIGFLILPWLRWNDRQAILFDVIEPKFYIFGATFMPQDFYFFAFVFIIAAMLLFMVTVYAGRVWCGYACPQTIYVHLYQHVEKWIIGDRNKRMKFDKAPWTAGKIIKFIAIHSIWGVFSAITALTFIALVVGTDYLFFNGATPFFMGWGKMTWIFFLLITFVTQTNGGYMREHMCVHICPYGRFQSVMFDKDTLIVSYDYERGEPRGARKKNAPADTMGDCVDCSMCVQVCPTGIDIRDGLQVECIQCAACIDACNDIMDKVGYPRGLIRYTTERQLVEKQKTKILSPRIFAYIFVLGACIVAATLVATGRAPLEMEIRHDRKQLSTVGRDGLVENSYVLKIVNKTDERQVYKVRLEPVEGLSLRSRFEKLPLQANEPYDLPVSVFGDPAKIQPGHTPITITVYTENGEYSASADDIFIFDKKDKK</sequence>
<dbReference type="Gene3D" id="3.30.70.20">
    <property type="match status" value="1"/>
</dbReference>
<evidence type="ECO:0000256" key="2">
    <source>
        <dbReference type="ARBA" id="ARBA00022485"/>
    </source>
</evidence>
<dbReference type="PROSITE" id="PS00198">
    <property type="entry name" value="4FE4S_FER_1"/>
    <property type="match status" value="1"/>
</dbReference>
<feature type="compositionally biased region" description="Polar residues" evidence="7">
    <location>
        <begin position="7"/>
        <end position="31"/>
    </location>
</feature>
<dbReference type="InterPro" id="IPR017896">
    <property type="entry name" value="4Fe4S_Fe-S-bd"/>
</dbReference>
<dbReference type="InterPro" id="IPR051684">
    <property type="entry name" value="Electron_Trans/Redox"/>
</dbReference>
<keyword evidence="8" id="KW-0812">Transmembrane</keyword>
<organism evidence="10 11">
    <name type="scientific">Moraxella caviae</name>
    <dbReference type="NCBI Taxonomy" id="34060"/>
    <lineage>
        <taxon>Bacteria</taxon>
        <taxon>Pseudomonadati</taxon>
        <taxon>Pseudomonadota</taxon>
        <taxon>Gammaproteobacteria</taxon>
        <taxon>Moraxellales</taxon>
        <taxon>Moraxellaceae</taxon>
        <taxon>Moraxella</taxon>
    </lineage>
</organism>
<protein>
    <submittedName>
        <fullName evidence="10">Cytochrome c oxidase accessory protein CcoG</fullName>
    </submittedName>
</protein>
<feature type="domain" description="4Fe-4S ferredoxin-type" evidence="9">
    <location>
        <begin position="295"/>
        <end position="324"/>
    </location>
</feature>
<dbReference type="SUPFAM" id="SSF54862">
    <property type="entry name" value="4Fe-4S ferredoxins"/>
    <property type="match status" value="1"/>
</dbReference>
<evidence type="ECO:0000256" key="4">
    <source>
        <dbReference type="ARBA" id="ARBA00022982"/>
    </source>
</evidence>
<evidence type="ECO:0000313" key="11">
    <source>
        <dbReference type="Proteomes" id="UP000255279"/>
    </source>
</evidence>
<keyword evidence="2" id="KW-0004">4Fe-4S</keyword>
<dbReference type="Pfam" id="PF13746">
    <property type="entry name" value="Fer4_18"/>
    <property type="match status" value="1"/>
</dbReference>
<keyword evidence="8" id="KW-0472">Membrane</keyword>
<proteinExistence type="predicted"/>
<feature type="transmembrane region" description="Helical" evidence="8">
    <location>
        <begin position="123"/>
        <end position="144"/>
    </location>
</feature>
<accession>A0A378R5U9</accession>
<feature type="region of interest" description="Disordered" evidence="7">
    <location>
        <begin position="1"/>
        <end position="46"/>
    </location>
</feature>
<feature type="transmembrane region" description="Helical" evidence="8">
    <location>
        <begin position="228"/>
        <end position="247"/>
    </location>
</feature>
<evidence type="ECO:0000313" key="10">
    <source>
        <dbReference type="EMBL" id="STZ10129.1"/>
    </source>
</evidence>
<evidence type="ECO:0000256" key="8">
    <source>
        <dbReference type="SAM" id="Phobius"/>
    </source>
</evidence>
<dbReference type="PANTHER" id="PTHR30176">
    <property type="entry name" value="FERREDOXIN-TYPE PROTEIN NAPH"/>
    <property type="match status" value="1"/>
</dbReference>
<dbReference type="GO" id="GO:0046872">
    <property type="term" value="F:metal ion binding"/>
    <property type="evidence" value="ECO:0007669"/>
    <property type="project" value="UniProtKB-KW"/>
</dbReference>
<dbReference type="GO" id="GO:0051539">
    <property type="term" value="F:4 iron, 4 sulfur cluster binding"/>
    <property type="evidence" value="ECO:0007669"/>
    <property type="project" value="UniProtKB-KW"/>
</dbReference>
<evidence type="ECO:0000256" key="5">
    <source>
        <dbReference type="ARBA" id="ARBA00023004"/>
    </source>
</evidence>
<keyword evidence="5" id="KW-0408">Iron</keyword>
<dbReference type="GO" id="GO:0005886">
    <property type="term" value="C:plasma membrane"/>
    <property type="evidence" value="ECO:0007669"/>
    <property type="project" value="TreeGrafter"/>
</dbReference>
<dbReference type="Pfam" id="PF12801">
    <property type="entry name" value="Fer4_5"/>
    <property type="match status" value="1"/>
</dbReference>
<dbReference type="Proteomes" id="UP000255279">
    <property type="component" value="Unassembled WGS sequence"/>
</dbReference>
<dbReference type="NCBIfam" id="TIGR02745">
    <property type="entry name" value="ccoG_rdxA_fixG"/>
    <property type="match status" value="1"/>
</dbReference>
<dbReference type="Pfam" id="PF11614">
    <property type="entry name" value="FixG_C"/>
    <property type="match status" value="1"/>
</dbReference>
<gene>
    <name evidence="10" type="ORF">NCTC10293_00454</name>
</gene>
<evidence type="ECO:0000256" key="1">
    <source>
        <dbReference type="ARBA" id="ARBA00022448"/>
    </source>
</evidence>
<feature type="transmembrane region" description="Helical" evidence="8">
    <location>
        <begin position="76"/>
        <end position="94"/>
    </location>
</feature>
<keyword evidence="6" id="KW-0411">Iron-sulfur</keyword>
<keyword evidence="1" id="KW-0813">Transport</keyword>
<evidence type="ECO:0000259" key="9">
    <source>
        <dbReference type="PROSITE" id="PS51379"/>
    </source>
</evidence>
<dbReference type="InterPro" id="IPR017900">
    <property type="entry name" value="4Fe4S_Fe_S_CS"/>
</dbReference>
<keyword evidence="8" id="KW-1133">Transmembrane helix</keyword>
<evidence type="ECO:0000256" key="6">
    <source>
        <dbReference type="ARBA" id="ARBA00023014"/>
    </source>
</evidence>
<evidence type="ECO:0000256" key="3">
    <source>
        <dbReference type="ARBA" id="ARBA00022723"/>
    </source>
</evidence>
<keyword evidence="4" id="KW-0249">Electron transport</keyword>
<dbReference type="InterPro" id="IPR032879">
    <property type="entry name" value="FixG_C"/>
</dbReference>
<feature type="transmembrane region" description="Helical" evidence="8">
    <location>
        <begin position="374"/>
        <end position="394"/>
    </location>
</feature>
<dbReference type="Gene3D" id="2.60.40.10">
    <property type="entry name" value="Immunoglobulins"/>
    <property type="match status" value="1"/>
</dbReference>
<dbReference type="PROSITE" id="PS51379">
    <property type="entry name" value="4FE4S_FER_2"/>
    <property type="match status" value="1"/>
</dbReference>
<dbReference type="EMBL" id="UGQE01000001">
    <property type="protein sequence ID" value="STZ10129.1"/>
    <property type="molecule type" value="Genomic_DNA"/>
</dbReference>